<dbReference type="Proteomes" id="UP000179129">
    <property type="component" value="Unassembled WGS sequence"/>
</dbReference>
<reference evidence="1 2" key="1">
    <citation type="journal article" date="2016" name="Nat. Commun.">
        <title>Thousands of microbial genomes shed light on interconnected biogeochemical processes in an aquifer system.</title>
        <authorList>
            <person name="Anantharaman K."/>
            <person name="Brown C.T."/>
            <person name="Hug L.A."/>
            <person name="Sharon I."/>
            <person name="Castelle C.J."/>
            <person name="Probst A.J."/>
            <person name="Thomas B.C."/>
            <person name="Singh A."/>
            <person name="Wilkins M.J."/>
            <person name="Karaoz U."/>
            <person name="Brodie E.L."/>
            <person name="Williams K.H."/>
            <person name="Hubbard S.S."/>
            <person name="Banfield J.F."/>
        </authorList>
    </citation>
    <scope>NUCLEOTIDE SEQUENCE [LARGE SCALE GENOMIC DNA]</scope>
</reference>
<evidence type="ECO:0000313" key="1">
    <source>
        <dbReference type="EMBL" id="OGG03024.1"/>
    </source>
</evidence>
<sequence>MREGIDQEALEAFEELLAKNFYQMAGQAQFIGAQGQDNILDSGFGKQQTAAEFIVEQAVTVLRPAADGLGKEQGKNAAVGLDRQAFQVDVIPAGQTVEQLAVGGDGKGAGSETALIFPQMVECKIRLAIQAGDYTVKLFQPGGSALTGTFFFRGIGTRPTGLTVIENYPPGKSSRK</sequence>
<dbReference type="AlphaFoldDB" id="A0A1F5YSE9"/>
<dbReference type="EMBL" id="MFIX01000163">
    <property type="protein sequence ID" value="OGG03024.1"/>
    <property type="molecule type" value="Genomic_DNA"/>
</dbReference>
<protein>
    <submittedName>
        <fullName evidence="1">Uncharacterized protein</fullName>
    </submittedName>
</protein>
<organism evidence="1 2">
    <name type="scientific">Candidatus Glassbacteria bacterium RIFCSPLOWO2_12_FULL_58_11</name>
    <dbReference type="NCBI Taxonomy" id="1817867"/>
    <lineage>
        <taxon>Bacteria</taxon>
        <taxon>Candidatus Glassiibacteriota</taxon>
    </lineage>
</organism>
<evidence type="ECO:0000313" key="2">
    <source>
        <dbReference type="Proteomes" id="UP000179129"/>
    </source>
</evidence>
<gene>
    <name evidence="1" type="ORF">A3F83_05555</name>
</gene>
<comment type="caution">
    <text evidence="1">The sequence shown here is derived from an EMBL/GenBank/DDBJ whole genome shotgun (WGS) entry which is preliminary data.</text>
</comment>
<proteinExistence type="predicted"/>
<accession>A0A1F5YSE9</accession>
<name>A0A1F5YSE9_9BACT</name>